<keyword evidence="3" id="KW-1185">Reference proteome</keyword>
<evidence type="ECO:0000313" key="3">
    <source>
        <dbReference type="Proteomes" id="UP000198889"/>
    </source>
</evidence>
<sequence>MDEGTLQALMEASAVGWAGAAAGAVFGALEWFILPGVVETSIRGSKEARKLNPDQLAGVISWWKTVIRVFAVSMPLVGFGLAAAMAD</sequence>
<name>A0A1G4Q9P3_9HYPH</name>
<accession>A0A1G4Q9P3</accession>
<protein>
    <submittedName>
        <fullName evidence="2">Uncharacterized protein</fullName>
    </submittedName>
</protein>
<dbReference type="STRING" id="177413.SAMN05660859_1046"/>
<keyword evidence="1" id="KW-0472">Membrane</keyword>
<dbReference type="RefSeq" id="WP_091436703.1">
    <property type="nucleotide sequence ID" value="NZ_FMTP01000001.1"/>
</dbReference>
<organism evidence="2 3">
    <name type="scientific">Ancylobacter rudongensis</name>
    <dbReference type="NCBI Taxonomy" id="177413"/>
    <lineage>
        <taxon>Bacteria</taxon>
        <taxon>Pseudomonadati</taxon>
        <taxon>Pseudomonadota</taxon>
        <taxon>Alphaproteobacteria</taxon>
        <taxon>Hyphomicrobiales</taxon>
        <taxon>Xanthobacteraceae</taxon>
        <taxon>Ancylobacter</taxon>
    </lineage>
</organism>
<evidence type="ECO:0000313" key="2">
    <source>
        <dbReference type="EMBL" id="SCW41058.1"/>
    </source>
</evidence>
<dbReference type="EMBL" id="FMTP01000001">
    <property type="protein sequence ID" value="SCW41058.1"/>
    <property type="molecule type" value="Genomic_DNA"/>
</dbReference>
<feature type="transmembrane region" description="Helical" evidence="1">
    <location>
        <begin position="12"/>
        <end position="34"/>
    </location>
</feature>
<dbReference type="AlphaFoldDB" id="A0A1G4Q9P3"/>
<gene>
    <name evidence="2" type="ORF">SAMN05660859_1046</name>
</gene>
<keyword evidence="1" id="KW-0812">Transmembrane</keyword>
<keyword evidence="1" id="KW-1133">Transmembrane helix</keyword>
<reference evidence="3" key="1">
    <citation type="submission" date="2016-10" db="EMBL/GenBank/DDBJ databases">
        <authorList>
            <person name="Varghese N."/>
            <person name="Submissions S."/>
        </authorList>
    </citation>
    <scope>NUCLEOTIDE SEQUENCE [LARGE SCALE GENOMIC DNA]</scope>
    <source>
        <strain evidence="3">CGMCC 1.1761</strain>
    </source>
</reference>
<proteinExistence type="predicted"/>
<dbReference type="Proteomes" id="UP000198889">
    <property type="component" value="Unassembled WGS sequence"/>
</dbReference>
<feature type="transmembrane region" description="Helical" evidence="1">
    <location>
        <begin position="66"/>
        <end position="86"/>
    </location>
</feature>
<evidence type="ECO:0000256" key="1">
    <source>
        <dbReference type="SAM" id="Phobius"/>
    </source>
</evidence>